<feature type="compositionally biased region" description="Basic residues" evidence="1">
    <location>
        <begin position="1"/>
        <end position="10"/>
    </location>
</feature>
<dbReference type="STRING" id="703135.A0A2A9NCV7"/>
<dbReference type="AlphaFoldDB" id="A0A2A9NCV7"/>
<feature type="compositionally biased region" description="Basic and acidic residues" evidence="1">
    <location>
        <begin position="11"/>
        <end position="23"/>
    </location>
</feature>
<sequence length="206" mass="21686">MSVRAHLTHHPRPDLPPPREDKKALRRVKPPLSSVTFSNFVYLLLLVLAIITGYFSYRMIQYKTEVGGWWNLALGKGPKQYTQVPVPASSEGYARQPGNDATVGEGLEILASALGLQADELAGAIAGVVREYVSPAKLSAIRTREASRSGAVKVLLEGAPDVAGKNAGGRKAAPFANPAAAASDSASSVVEGVMSGMGNFVGMDEP</sequence>
<dbReference type="EMBL" id="KZ302062">
    <property type="protein sequence ID" value="PFH48449.1"/>
    <property type="molecule type" value="Genomic_DNA"/>
</dbReference>
<name>A0A2A9NCV7_9AGAR</name>
<organism evidence="3 4">
    <name type="scientific">Amanita thiersii Skay4041</name>
    <dbReference type="NCBI Taxonomy" id="703135"/>
    <lineage>
        <taxon>Eukaryota</taxon>
        <taxon>Fungi</taxon>
        <taxon>Dikarya</taxon>
        <taxon>Basidiomycota</taxon>
        <taxon>Agaricomycotina</taxon>
        <taxon>Agaricomycetes</taxon>
        <taxon>Agaricomycetidae</taxon>
        <taxon>Agaricales</taxon>
        <taxon>Pluteineae</taxon>
        <taxon>Amanitaceae</taxon>
        <taxon>Amanita</taxon>
    </lineage>
</organism>
<dbReference type="Proteomes" id="UP000242287">
    <property type="component" value="Unassembled WGS sequence"/>
</dbReference>
<feature type="region of interest" description="Disordered" evidence="1">
    <location>
        <begin position="1"/>
        <end position="26"/>
    </location>
</feature>
<dbReference type="OrthoDB" id="3199651at2759"/>
<protein>
    <submittedName>
        <fullName evidence="3">Uncharacterized protein</fullName>
    </submittedName>
</protein>
<proteinExistence type="predicted"/>
<reference evidence="3 4" key="1">
    <citation type="submission" date="2014-02" db="EMBL/GenBank/DDBJ databases">
        <title>Transposable element dynamics among asymbiotic and ectomycorrhizal Amanita fungi.</title>
        <authorList>
            <consortium name="DOE Joint Genome Institute"/>
            <person name="Hess J."/>
            <person name="Skrede I."/>
            <person name="Wolfe B."/>
            <person name="LaButti K."/>
            <person name="Ohm R.A."/>
            <person name="Grigoriev I.V."/>
            <person name="Pringle A."/>
        </authorList>
    </citation>
    <scope>NUCLEOTIDE SEQUENCE [LARGE SCALE GENOMIC DNA]</scope>
    <source>
        <strain evidence="3 4">SKay4041</strain>
    </source>
</reference>
<evidence type="ECO:0000313" key="3">
    <source>
        <dbReference type="EMBL" id="PFH48449.1"/>
    </source>
</evidence>
<feature type="transmembrane region" description="Helical" evidence="2">
    <location>
        <begin position="40"/>
        <end position="57"/>
    </location>
</feature>
<keyword evidence="2" id="KW-1133">Transmembrane helix</keyword>
<evidence type="ECO:0000256" key="1">
    <source>
        <dbReference type="SAM" id="MobiDB-lite"/>
    </source>
</evidence>
<keyword evidence="2" id="KW-0812">Transmembrane</keyword>
<keyword evidence="4" id="KW-1185">Reference proteome</keyword>
<evidence type="ECO:0000256" key="2">
    <source>
        <dbReference type="SAM" id="Phobius"/>
    </source>
</evidence>
<evidence type="ECO:0000313" key="4">
    <source>
        <dbReference type="Proteomes" id="UP000242287"/>
    </source>
</evidence>
<keyword evidence="2" id="KW-0472">Membrane</keyword>
<gene>
    <name evidence="3" type="ORF">AMATHDRAFT_149868</name>
</gene>
<accession>A0A2A9NCV7</accession>